<organism evidence="3 4">
    <name type="scientific">Edaphochlamys debaryana</name>
    <dbReference type="NCBI Taxonomy" id="47281"/>
    <lineage>
        <taxon>Eukaryota</taxon>
        <taxon>Viridiplantae</taxon>
        <taxon>Chlorophyta</taxon>
        <taxon>core chlorophytes</taxon>
        <taxon>Chlorophyceae</taxon>
        <taxon>CS clade</taxon>
        <taxon>Chlamydomonadales</taxon>
        <taxon>Chlamydomonadales incertae sedis</taxon>
        <taxon>Edaphochlamys</taxon>
    </lineage>
</organism>
<dbReference type="CDD" id="cd00519">
    <property type="entry name" value="Lipase_3"/>
    <property type="match status" value="1"/>
</dbReference>
<dbReference type="InterPro" id="IPR029058">
    <property type="entry name" value="AB_hydrolase_fold"/>
</dbReference>
<dbReference type="Pfam" id="PF01764">
    <property type="entry name" value="Lipase_3"/>
    <property type="match status" value="1"/>
</dbReference>
<dbReference type="SUPFAM" id="SSF53474">
    <property type="entry name" value="alpha/beta-Hydrolases"/>
    <property type="match status" value="1"/>
</dbReference>
<reference evidence="3" key="1">
    <citation type="journal article" date="2020" name="bioRxiv">
        <title>Comparative genomics of Chlamydomonas.</title>
        <authorList>
            <person name="Craig R.J."/>
            <person name="Hasan A.R."/>
            <person name="Ness R.W."/>
            <person name="Keightley P.D."/>
        </authorList>
    </citation>
    <scope>NUCLEOTIDE SEQUENCE</scope>
    <source>
        <strain evidence="3">CCAP 11/70</strain>
    </source>
</reference>
<dbReference type="OrthoDB" id="544680at2759"/>
<keyword evidence="4" id="KW-1185">Reference proteome</keyword>
<dbReference type="AlphaFoldDB" id="A0A836BZU8"/>
<accession>A0A836BZU8</accession>
<dbReference type="InterPro" id="IPR002921">
    <property type="entry name" value="Fungal_lipase-type"/>
</dbReference>
<evidence type="ECO:0000256" key="1">
    <source>
        <dbReference type="SAM" id="MobiDB-lite"/>
    </source>
</evidence>
<dbReference type="GO" id="GO:0006629">
    <property type="term" value="P:lipid metabolic process"/>
    <property type="evidence" value="ECO:0007669"/>
    <property type="project" value="InterPro"/>
</dbReference>
<protein>
    <recommendedName>
        <fullName evidence="2">Fungal lipase-type domain-containing protein</fullName>
    </recommendedName>
</protein>
<gene>
    <name evidence="3" type="ORF">HYH03_007989</name>
</gene>
<dbReference type="InterPro" id="IPR051218">
    <property type="entry name" value="Sec_MonoDiacylglyc_Lipase"/>
</dbReference>
<proteinExistence type="predicted"/>
<dbReference type="EMBL" id="JAEHOE010000035">
    <property type="protein sequence ID" value="KAG2493768.1"/>
    <property type="molecule type" value="Genomic_DNA"/>
</dbReference>
<feature type="region of interest" description="Disordered" evidence="1">
    <location>
        <begin position="1"/>
        <end position="24"/>
    </location>
</feature>
<dbReference type="Proteomes" id="UP000612055">
    <property type="component" value="Unassembled WGS sequence"/>
</dbReference>
<evidence type="ECO:0000313" key="4">
    <source>
        <dbReference type="Proteomes" id="UP000612055"/>
    </source>
</evidence>
<name>A0A836BZU8_9CHLO</name>
<feature type="domain" description="Fungal lipase-type" evidence="2">
    <location>
        <begin position="63"/>
        <end position="191"/>
    </location>
</feature>
<dbReference type="Gene3D" id="3.40.50.1820">
    <property type="entry name" value="alpha/beta hydrolase"/>
    <property type="match status" value="1"/>
</dbReference>
<comment type="caution">
    <text evidence="3">The sequence shown here is derived from an EMBL/GenBank/DDBJ whole genome shotgun (WGS) entry which is preliminary data.</text>
</comment>
<evidence type="ECO:0000313" key="3">
    <source>
        <dbReference type="EMBL" id="KAG2493768.1"/>
    </source>
</evidence>
<sequence>MKSDIEGEAAGAGSPYPSGLVPSSTNPSIHPGGVLSTVGVFDALATADKPTNGYVAAILASYVYQWVNDLKSVTPKFTTDFGAASVIVGTGFFNGYSANRDAVLNLVTAKLQATPSKRLWFTGHSLGGAYSVLFAARAQRTGIPVAGVYTFGSPRVGDGAFAAAYTNSLAGLGSRTYRYEVQGDVVTAIPSGFVPSPAVPTHVGRSRILYPCGRRRLLSAEEEYPQQTLDITGRAHDAAVSRREMGAAVGSMLNHGLLDKYAFYTLNCVMSAAERSFVPPLEVVMGYGK</sequence>
<evidence type="ECO:0000259" key="2">
    <source>
        <dbReference type="Pfam" id="PF01764"/>
    </source>
</evidence>
<dbReference type="PANTHER" id="PTHR45856:SF11">
    <property type="entry name" value="FUNGAL LIPASE-LIKE DOMAIN-CONTAINING PROTEIN"/>
    <property type="match status" value="1"/>
</dbReference>
<dbReference type="PANTHER" id="PTHR45856">
    <property type="entry name" value="ALPHA/BETA-HYDROLASES SUPERFAMILY PROTEIN"/>
    <property type="match status" value="1"/>
</dbReference>